<dbReference type="Proteomes" id="UP000192578">
    <property type="component" value="Unassembled WGS sequence"/>
</dbReference>
<sequence>MPAVRTGEEISPHGTPRDRSSHLIPRAKYVGREELSYHDDEDDDDEDDGRERHMAKQNFRSHFPLGFPEVATSNL</sequence>
<organism evidence="2 3">
    <name type="scientific">Hypsibius exemplaris</name>
    <name type="common">Freshwater tardigrade</name>
    <dbReference type="NCBI Taxonomy" id="2072580"/>
    <lineage>
        <taxon>Eukaryota</taxon>
        <taxon>Metazoa</taxon>
        <taxon>Ecdysozoa</taxon>
        <taxon>Tardigrada</taxon>
        <taxon>Eutardigrada</taxon>
        <taxon>Parachela</taxon>
        <taxon>Hypsibioidea</taxon>
        <taxon>Hypsibiidae</taxon>
        <taxon>Hypsibius</taxon>
    </lineage>
</organism>
<feature type="region of interest" description="Disordered" evidence="1">
    <location>
        <begin position="1"/>
        <end position="75"/>
    </location>
</feature>
<feature type="compositionally biased region" description="Basic and acidic residues" evidence="1">
    <location>
        <begin position="1"/>
        <end position="21"/>
    </location>
</feature>
<reference evidence="3" key="1">
    <citation type="submission" date="2017-01" db="EMBL/GenBank/DDBJ databases">
        <title>Comparative genomics of anhydrobiosis in the tardigrade Hypsibius dujardini.</title>
        <authorList>
            <person name="Yoshida Y."/>
            <person name="Koutsovoulos G."/>
            <person name="Laetsch D."/>
            <person name="Stevens L."/>
            <person name="Kumar S."/>
            <person name="Horikawa D."/>
            <person name="Ishino K."/>
            <person name="Komine S."/>
            <person name="Tomita M."/>
            <person name="Blaxter M."/>
            <person name="Arakawa K."/>
        </authorList>
    </citation>
    <scope>NUCLEOTIDE SEQUENCE [LARGE SCALE GENOMIC DNA]</scope>
    <source>
        <strain evidence="3">Z151</strain>
    </source>
</reference>
<protein>
    <submittedName>
        <fullName evidence="2">Uncharacterized protein</fullName>
    </submittedName>
</protein>
<accession>A0A1W0XE93</accession>
<name>A0A1W0XE93_HYPEX</name>
<evidence type="ECO:0000256" key="1">
    <source>
        <dbReference type="SAM" id="MobiDB-lite"/>
    </source>
</evidence>
<evidence type="ECO:0000313" key="3">
    <source>
        <dbReference type="Proteomes" id="UP000192578"/>
    </source>
</evidence>
<dbReference type="AlphaFoldDB" id="A0A1W0XE93"/>
<feature type="compositionally biased region" description="Acidic residues" evidence="1">
    <location>
        <begin position="39"/>
        <end position="48"/>
    </location>
</feature>
<comment type="caution">
    <text evidence="2">The sequence shown here is derived from an EMBL/GenBank/DDBJ whole genome shotgun (WGS) entry which is preliminary data.</text>
</comment>
<dbReference type="EMBL" id="MTYJ01000002">
    <property type="protein sequence ID" value="OQV25800.1"/>
    <property type="molecule type" value="Genomic_DNA"/>
</dbReference>
<gene>
    <name evidence="2" type="ORF">BV898_00725</name>
</gene>
<keyword evidence="3" id="KW-1185">Reference proteome</keyword>
<proteinExistence type="predicted"/>
<evidence type="ECO:0000313" key="2">
    <source>
        <dbReference type="EMBL" id="OQV25800.1"/>
    </source>
</evidence>